<dbReference type="AlphaFoldDB" id="A0A6L2PQL2"/>
<dbReference type="Gene3D" id="3.10.450.50">
    <property type="match status" value="1"/>
</dbReference>
<dbReference type="PANTHER" id="PTHR21084">
    <property type="entry name" value="DENSE INCISORS"/>
    <property type="match status" value="1"/>
</dbReference>
<dbReference type="SUPFAM" id="SSF54427">
    <property type="entry name" value="NTF2-like"/>
    <property type="match status" value="1"/>
</dbReference>
<protein>
    <submittedName>
        <fullName evidence="1">Uncharacterized protein</fullName>
    </submittedName>
</protein>
<evidence type="ECO:0000313" key="2">
    <source>
        <dbReference type="Proteomes" id="UP000502823"/>
    </source>
</evidence>
<reference evidence="2" key="1">
    <citation type="submission" date="2020-01" db="EMBL/GenBank/DDBJ databases">
        <title>Draft genome sequence of the Termite Coptotermes fromosanus.</title>
        <authorList>
            <person name="Itakura S."/>
            <person name="Yosikawa Y."/>
            <person name="Umezawa K."/>
        </authorList>
    </citation>
    <scope>NUCLEOTIDE SEQUENCE [LARGE SCALE GENOMIC DNA]</scope>
</reference>
<dbReference type="InParanoid" id="A0A6L2PQL2"/>
<sequence length="235" mass="26622">MDAILLHSPTAESVLLRKRVSREILFKYLHNNSVPMTLTHKGTMVKKILELWKCIPHEESTSTIPKPDVEACEIDEMARQFTNWFYSMVNQCQLGMEHFWQDCNMCLVLNSEKDCSKLEVKNSAPDVVQLIWDTKTRNNLYFSPNLSHEGVQGRTDVHGLVVILVCGTLHQQDRCVGIFEQLFGLIRDPSACNNWKIKYTNLNLKGTSIVTNLPTLAEGSLLRSLTSVSNPSQSA</sequence>
<evidence type="ECO:0000313" key="1">
    <source>
        <dbReference type="EMBL" id="GFG34853.1"/>
    </source>
</evidence>
<dbReference type="OrthoDB" id="6407068at2759"/>
<comment type="caution">
    <text evidence="1">The sequence shown here is derived from an EMBL/GenBank/DDBJ whole genome shotgun (WGS) entry which is preliminary data.</text>
</comment>
<dbReference type="Pfam" id="PF15008">
    <property type="entry name" value="DUF4518"/>
    <property type="match status" value="1"/>
</dbReference>
<gene>
    <name evidence="1" type="ORF">Cfor_10391</name>
</gene>
<proteinExistence type="predicted"/>
<dbReference type="FunCoup" id="A0A6L2PQL2">
    <property type="interactions" value="844"/>
</dbReference>
<keyword evidence="2" id="KW-1185">Reference proteome</keyword>
<dbReference type="EMBL" id="BLKM01005581">
    <property type="protein sequence ID" value="GFG34853.1"/>
    <property type="molecule type" value="Genomic_DNA"/>
</dbReference>
<dbReference type="Proteomes" id="UP000502823">
    <property type="component" value="Unassembled WGS sequence"/>
</dbReference>
<dbReference type="PANTHER" id="PTHR21084:SF1">
    <property type="entry name" value="DENSE INCISORS"/>
    <property type="match status" value="1"/>
</dbReference>
<organism evidence="1 2">
    <name type="scientific">Coptotermes formosanus</name>
    <name type="common">Formosan subterranean termite</name>
    <dbReference type="NCBI Taxonomy" id="36987"/>
    <lineage>
        <taxon>Eukaryota</taxon>
        <taxon>Metazoa</taxon>
        <taxon>Ecdysozoa</taxon>
        <taxon>Arthropoda</taxon>
        <taxon>Hexapoda</taxon>
        <taxon>Insecta</taxon>
        <taxon>Pterygota</taxon>
        <taxon>Neoptera</taxon>
        <taxon>Polyneoptera</taxon>
        <taxon>Dictyoptera</taxon>
        <taxon>Blattodea</taxon>
        <taxon>Blattoidea</taxon>
        <taxon>Termitoidae</taxon>
        <taxon>Rhinotermitidae</taxon>
        <taxon>Coptotermes</taxon>
    </lineage>
</organism>
<accession>A0A6L2PQL2</accession>
<name>A0A6L2PQL2_COPFO</name>
<dbReference type="InterPro" id="IPR026698">
    <property type="entry name" value="UPF_C3orf38"/>
</dbReference>
<dbReference type="InterPro" id="IPR032710">
    <property type="entry name" value="NTF2-like_dom_sf"/>
</dbReference>